<dbReference type="EMBL" id="SNSC02000013">
    <property type="protein sequence ID" value="TID18820.1"/>
    <property type="molecule type" value="Genomic_DNA"/>
</dbReference>
<dbReference type="AlphaFoldDB" id="A0A4Z1P423"/>
<dbReference type="Proteomes" id="UP000298493">
    <property type="component" value="Unassembled WGS sequence"/>
</dbReference>
<name>A0A4Z1P423_9PEZI</name>
<protein>
    <submittedName>
        <fullName evidence="2">Putative isopenicillin n</fullName>
    </submittedName>
</protein>
<feature type="compositionally biased region" description="Polar residues" evidence="1">
    <location>
        <begin position="35"/>
        <end position="74"/>
    </location>
</feature>
<gene>
    <name evidence="2" type="ORF">E6O75_ATG05941</name>
</gene>
<organism evidence="2 3">
    <name type="scientific">Venturia nashicola</name>
    <dbReference type="NCBI Taxonomy" id="86259"/>
    <lineage>
        <taxon>Eukaryota</taxon>
        <taxon>Fungi</taxon>
        <taxon>Dikarya</taxon>
        <taxon>Ascomycota</taxon>
        <taxon>Pezizomycotina</taxon>
        <taxon>Dothideomycetes</taxon>
        <taxon>Pleosporomycetidae</taxon>
        <taxon>Venturiales</taxon>
        <taxon>Venturiaceae</taxon>
        <taxon>Venturia</taxon>
    </lineage>
</organism>
<comment type="caution">
    <text evidence="2">The sequence shown here is derived from an EMBL/GenBank/DDBJ whole genome shotgun (WGS) entry which is preliminary data.</text>
</comment>
<accession>A0A4Z1P423</accession>
<reference evidence="2 3" key="1">
    <citation type="submission" date="2019-04" db="EMBL/GenBank/DDBJ databases">
        <title>High contiguity whole genome sequence and gene annotation resource for two Venturia nashicola isolates.</title>
        <authorList>
            <person name="Prokchorchik M."/>
            <person name="Won K."/>
            <person name="Lee Y."/>
            <person name="Choi E.D."/>
            <person name="Segonzac C."/>
            <person name="Sohn K.H."/>
        </authorList>
    </citation>
    <scope>NUCLEOTIDE SEQUENCE [LARGE SCALE GENOMIC DNA]</scope>
    <source>
        <strain evidence="2 3">PRI2</strain>
    </source>
</reference>
<evidence type="ECO:0000313" key="3">
    <source>
        <dbReference type="Proteomes" id="UP000298493"/>
    </source>
</evidence>
<feature type="region of interest" description="Disordered" evidence="1">
    <location>
        <begin position="1"/>
        <end position="98"/>
    </location>
</feature>
<proteinExistence type="predicted"/>
<evidence type="ECO:0000313" key="2">
    <source>
        <dbReference type="EMBL" id="TID18820.1"/>
    </source>
</evidence>
<evidence type="ECO:0000256" key="1">
    <source>
        <dbReference type="SAM" id="MobiDB-lite"/>
    </source>
</evidence>
<keyword evidence="3" id="KW-1185">Reference proteome</keyword>
<sequence>MIHASLKLYNKQLNHSTSQQQQQQQQQHHIPISPPSLSQNKATTPMPQKFTSFTGTTRPITSDTARPSSSNETPLLSLHTPLSEPVPQLHDACTRVGF</sequence>